<dbReference type="InterPro" id="IPR029063">
    <property type="entry name" value="SAM-dependent_MTases_sf"/>
</dbReference>
<dbReference type="Gene3D" id="3.40.50.150">
    <property type="entry name" value="Vaccinia Virus protein VP39"/>
    <property type="match status" value="1"/>
</dbReference>
<dbReference type="OrthoDB" id="9789123at2"/>
<dbReference type="EMBL" id="CP036150">
    <property type="protein sequence ID" value="QEN08704.1"/>
    <property type="molecule type" value="Genomic_DNA"/>
</dbReference>
<dbReference type="RefSeq" id="WP_149486785.1">
    <property type="nucleotide sequence ID" value="NZ_CP036150.1"/>
</dbReference>
<keyword evidence="2" id="KW-0808">Transferase</keyword>
<keyword evidence="3" id="KW-1185">Reference proteome</keyword>
<dbReference type="Proteomes" id="UP000324209">
    <property type="component" value="Chromosome"/>
</dbReference>
<dbReference type="GO" id="GO:0008168">
    <property type="term" value="F:methyltransferase activity"/>
    <property type="evidence" value="ECO:0007669"/>
    <property type="project" value="UniProtKB-KW"/>
</dbReference>
<dbReference type="Pfam" id="PF13649">
    <property type="entry name" value="Methyltransf_25"/>
    <property type="match status" value="1"/>
</dbReference>
<accession>A0A5C1QQ17</accession>
<dbReference type="CDD" id="cd02440">
    <property type="entry name" value="AdoMet_MTases"/>
    <property type="match status" value="1"/>
</dbReference>
<dbReference type="KEGG" id="ock:EXM22_12150"/>
<dbReference type="SUPFAM" id="SSF53335">
    <property type="entry name" value="S-adenosyl-L-methionine-dependent methyltransferases"/>
    <property type="match status" value="1"/>
</dbReference>
<name>A0A5C1QQ17_9SPIO</name>
<sequence length="188" mass="21774">MDFFQDRKNVDEYIGMIGDDDGRELVELLRTELPDGASVLELGMGPGRDLNLLKNTFKACGSDSSTVFLDLYREKHPESDLLKLDVRTLETDRTFDALYSNKVLHHLKKDELIQSVHRQTEILNSGGIICHSFWRGTTHETMEGLFFQYYLENEINDLFGTLFDILHLKVYKEFEHEDSILLLARLKS</sequence>
<evidence type="ECO:0000313" key="2">
    <source>
        <dbReference type="EMBL" id="QEN08704.1"/>
    </source>
</evidence>
<evidence type="ECO:0000259" key="1">
    <source>
        <dbReference type="Pfam" id="PF13649"/>
    </source>
</evidence>
<dbReference type="AlphaFoldDB" id="A0A5C1QQ17"/>
<organism evidence="2 3">
    <name type="scientific">Oceanispirochaeta crateris</name>
    <dbReference type="NCBI Taxonomy" id="2518645"/>
    <lineage>
        <taxon>Bacteria</taxon>
        <taxon>Pseudomonadati</taxon>
        <taxon>Spirochaetota</taxon>
        <taxon>Spirochaetia</taxon>
        <taxon>Spirochaetales</taxon>
        <taxon>Spirochaetaceae</taxon>
        <taxon>Oceanispirochaeta</taxon>
    </lineage>
</organism>
<protein>
    <submittedName>
        <fullName evidence="2">Class I SAM-dependent methyltransferase</fullName>
    </submittedName>
</protein>
<evidence type="ECO:0000313" key="3">
    <source>
        <dbReference type="Proteomes" id="UP000324209"/>
    </source>
</evidence>
<dbReference type="GO" id="GO:0032259">
    <property type="term" value="P:methylation"/>
    <property type="evidence" value="ECO:0007669"/>
    <property type="project" value="UniProtKB-KW"/>
</dbReference>
<keyword evidence="2" id="KW-0489">Methyltransferase</keyword>
<proteinExistence type="predicted"/>
<gene>
    <name evidence="2" type="ORF">EXM22_12150</name>
</gene>
<dbReference type="InterPro" id="IPR041698">
    <property type="entry name" value="Methyltransf_25"/>
</dbReference>
<feature type="domain" description="Methyltransferase" evidence="1">
    <location>
        <begin position="39"/>
        <end position="127"/>
    </location>
</feature>
<reference evidence="2 3" key="1">
    <citation type="submission" date="2019-02" db="EMBL/GenBank/DDBJ databases">
        <title>Complete Genome Sequence and Methylome Analysis of free living Spirochaetas.</title>
        <authorList>
            <person name="Fomenkov A."/>
            <person name="Dubinina G."/>
            <person name="Leshcheva N."/>
            <person name="Mikheeva N."/>
            <person name="Grabovich M."/>
            <person name="Vincze T."/>
            <person name="Roberts R.J."/>
        </authorList>
    </citation>
    <scope>NUCLEOTIDE SEQUENCE [LARGE SCALE GENOMIC DNA]</scope>
    <source>
        <strain evidence="2 3">K2</strain>
    </source>
</reference>